<dbReference type="RefSeq" id="XP_052948231.1">
    <property type="nucleotide sequence ID" value="XM_053086602.1"/>
</dbReference>
<evidence type="ECO:0000256" key="7">
    <source>
        <dbReference type="ARBA" id="ARBA00022927"/>
    </source>
</evidence>
<comment type="caution">
    <text evidence="12">The sequence shown here is derived from an EMBL/GenBank/DDBJ whole genome shotgun (WGS) entry which is preliminary data.</text>
</comment>
<dbReference type="PANTHER" id="PTHR11024:SF3">
    <property type="entry name" value="NUCLEOPORIN SEH1"/>
    <property type="match status" value="1"/>
</dbReference>
<feature type="repeat" description="WD" evidence="11">
    <location>
        <begin position="255"/>
        <end position="292"/>
    </location>
</feature>
<dbReference type="GO" id="GO:0031080">
    <property type="term" value="C:nuclear pore outer ring"/>
    <property type="evidence" value="ECO:0007669"/>
    <property type="project" value="TreeGrafter"/>
</dbReference>
<dbReference type="InterPro" id="IPR001680">
    <property type="entry name" value="WD40_rpt"/>
</dbReference>
<dbReference type="InterPro" id="IPR037363">
    <property type="entry name" value="Sec13/Seh1_fam"/>
</dbReference>
<dbReference type="Proteomes" id="UP001164286">
    <property type="component" value="Unassembled WGS sequence"/>
</dbReference>
<protein>
    <submittedName>
        <fullName evidence="12">WD40-repeat-containing domain protein</fullName>
    </submittedName>
</protein>
<keyword evidence="9" id="KW-0906">Nuclear pore complex</keyword>
<name>A0AA38HGH6_9TREE</name>
<evidence type="ECO:0000256" key="8">
    <source>
        <dbReference type="ARBA" id="ARBA00023010"/>
    </source>
</evidence>
<keyword evidence="3" id="KW-0813">Transport</keyword>
<dbReference type="SUPFAM" id="SSF50978">
    <property type="entry name" value="WD40 repeat-like"/>
    <property type="match status" value="1"/>
</dbReference>
<evidence type="ECO:0000256" key="6">
    <source>
        <dbReference type="ARBA" id="ARBA00022816"/>
    </source>
</evidence>
<sequence length="374" mass="40114">MIQTNLLAHGHSDLVTHVVYDFYGERLATCSADQRIKLFRRSNEGSWDLETEWKAHDAPILHLSFAHPLHGYLLASCSHDRTVRIWEEPSSSSSSSASPSAALQSATASASALANKEGRWMEKGVLSGMKGSVRDVEFGPADPGLGLRVASISTDSHLRIHLSLDPSLTDWSLAHDVHVPSLPVPGANEDGSNDDNAGGTTTAELATGGWGLSWCKEKWWGSVLACFAGTAPGVKIISLDPTPTTLLHLLPPSSSSSTASPLTTLSWAPNCGRSYHHLATGARDGSVRIWKVTPPNPDDEVGGGGRGSSWKGEVVAEFARGARIGMVDWNATGTVLTTSDDDGMIRIYKQTYAKEWKLMGKMTAEEQSDEVNGR</sequence>
<evidence type="ECO:0000256" key="10">
    <source>
        <dbReference type="ARBA" id="ARBA00023242"/>
    </source>
</evidence>
<evidence type="ECO:0000256" key="2">
    <source>
        <dbReference type="ARBA" id="ARBA00010102"/>
    </source>
</evidence>
<keyword evidence="6" id="KW-0509">mRNA transport</keyword>
<dbReference type="InterPro" id="IPR036322">
    <property type="entry name" value="WD40_repeat_dom_sf"/>
</dbReference>
<dbReference type="GeneID" id="77725803"/>
<keyword evidence="7" id="KW-0653">Protein transport</keyword>
<evidence type="ECO:0000313" key="12">
    <source>
        <dbReference type="EMBL" id="KAI9638454.1"/>
    </source>
</evidence>
<comment type="subcellular location">
    <subcellularLocation>
        <location evidence="1">Nucleus</location>
        <location evidence="1">Nuclear pore complex</location>
    </subcellularLocation>
</comment>
<dbReference type="GO" id="GO:0005198">
    <property type="term" value="F:structural molecule activity"/>
    <property type="evidence" value="ECO:0007669"/>
    <property type="project" value="InterPro"/>
</dbReference>
<dbReference type="Pfam" id="PF00400">
    <property type="entry name" value="WD40"/>
    <property type="match status" value="4"/>
</dbReference>
<reference evidence="12" key="1">
    <citation type="journal article" date="2022" name="G3 (Bethesda)">
        <title>High quality genome of the basidiomycete yeast Dioszegia hungarica PDD-24b-2 isolated from cloud water.</title>
        <authorList>
            <person name="Jarrige D."/>
            <person name="Haridas S."/>
            <person name="Bleykasten-Grosshans C."/>
            <person name="Joly M."/>
            <person name="Nadalig T."/>
            <person name="Sancelme M."/>
            <person name="Vuilleumier S."/>
            <person name="Grigoriev I.V."/>
            <person name="Amato P."/>
            <person name="Bringel F."/>
        </authorList>
    </citation>
    <scope>NUCLEOTIDE SEQUENCE</scope>
    <source>
        <strain evidence="12">PDD-24b-2</strain>
    </source>
</reference>
<keyword evidence="10" id="KW-0539">Nucleus</keyword>
<evidence type="ECO:0000256" key="4">
    <source>
        <dbReference type="ARBA" id="ARBA00022574"/>
    </source>
</evidence>
<keyword evidence="8" id="KW-0811">Translocation</keyword>
<dbReference type="SMART" id="SM00320">
    <property type="entry name" value="WD40"/>
    <property type="match status" value="5"/>
</dbReference>
<comment type="similarity">
    <text evidence="2">Belongs to the WD repeat SEC13 family.</text>
</comment>
<dbReference type="EMBL" id="JAKWFO010000003">
    <property type="protein sequence ID" value="KAI9638454.1"/>
    <property type="molecule type" value="Genomic_DNA"/>
</dbReference>
<evidence type="ECO:0000256" key="9">
    <source>
        <dbReference type="ARBA" id="ARBA00023132"/>
    </source>
</evidence>
<evidence type="ECO:0000256" key="3">
    <source>
        <dbReference type="ARBA" id="ARBA00022448"/>
    </source>
</evidence>
<dbReference type="Gene3D" id="2.130.10.10">
    <property type="entry name" value="YVTN repeat-like/Quinoprotein amine dehydrogenase"/>
    <property type="match status" value="1"/>
</dbReference>
<dbReference type="AlphaFoldDB" id="A0AA38HGH6"/>
<keyword evidence="13" id="KW-1185">Reference proteome</keyword>
<organism evidence="12 13">
    <name type="scientific">Dioszegia hungarica</name>
    <dbReference type="NCBI Taxonomy" id="4972"/>
    <lineage>
        <taxon>Eukaryota</taxon>
        <taxon>Fungi</taxon>
        <taxon>Dikarya</taxon>
        <taxon>Basidiomycota</taxon>
        <taxon>Agaricomycotina</taxon>
        <taxon>Tremellomycetes</taxon>
        <taxon>Tremellales</taxon>
        <taxon>Bulleribasidiaceae</taxon>
        <taxon>Dioszegia</taxon>
    </lineage>
</organism>
<gene>
    <name evidence="12" type="ORF">MKK02DRAFT_22641</name>
</gene>
<evidence type="ECO:0000256" key="1">
    <source>
        <dbReference type="ARBA" id="ARBA00004567"/>
    </source>
</evidence>
<dbReference type="PANTHER" id="PTHR11024">
    <property type="entry name" value="NUCLEAR PORE COMPLEX PROTEIN SEC13 / SEH1 FAMILY MEMBER"/>
    <property type="match status" value="1"/>
</dbReference>
<dbReference type="GO" id="GO:0051028">
    <property type="term" value="P:mRNA transport"/>
    <property type="evidence" value="ECO:0007669"/>
    <property type="project" value="UniProtKB-KW"/>
</dbReference>
<evidence type="ECO:0000313" key="13">
    <source>
        <dbReference type="Proteomes" id="UP001164286"/>
    </source>
</evidence>
<dbReference type="PROSITE" id="PS50082">
    <property type="entry name" value="WD_REPEATS_2"/>
    <property type="match status" value="2"/>
</dbReference>
<feature type="repeat" description="WD" evidence="11">
    <location>
        <begin position="53"/>
        <end position="96"/>
    </location>
</feature>
<evidence type="ECO:0000256" key="5">
    <source>
        <dbReference type="ARBA" id="ARBA00022737"/>
    </source>
</evidence>
<evidence type="ECO:0000256" key="11">
    <source>
        <dbReference type="PROSITE-ProRule" id="PRU00221"/>
    </source>
</evidence>
<dbReference type="GO" id="GO:0035859">
    <property type="term" value="C:Seh1-associated complex"/>
    <property type="evidence" value="ECO:0007669"/>
    <property type="project" value="TreeGrafter"/>
</dbReference>
<keyword evidence="5" id="KW-0677">Repeat</keyword>
<keyword evidence="4 11" id="KW-0853">WD repeat</keyword>
<dbReference type="GO" id="GO:0015031">
    <property type="term" value="P:protein transport"/>
    <property type="evidence" value="ECO:0007669"/>
    <property type="project" value="UniProtKB-KW"/>
</dbReference>
<dbReference type="InterPro" id="IPR015943">
    <property type="entry name" value="WD40/YVTN_repeat-like_dom_sf"/>
</dbReference>
<dbReference type="GO" id="GO:0034198">
    <property type="term" value="P:cellular response to amino acid starvation"/>
    <property type="evidence" value="ECO:0007669"/>
    <property type="project" value="TreeGrafter"/>
</dbReference>
<dbReference type="GO" id="GO:1904263">
    <property type="term" value="P:positive regulation of TORC1 signaling"/>
    <property type="evidence" value="ECO:0007669"/>
    <property type="project" value="TreeGrafter"/>
</dbReference>
<accession>A0AA38HGH6</accession>
<proteinExistence type="inferred from homology"/>